<accession>A0A0G9N2F6</accession>
<dbReference type="PANTHER" id="PTHR30092">
    <property type="entry name" value="INNER MEMBRANE PROTEIN CRED"/>
    <property type="match status" value="1"/>
</dbReference>
<dbReference type="Proteomes" id="UP000053464">
    <property type="component" value="Unassembled WGS sequence"/>
</dbReference>
<evidence type="ECO:0000313" key="2">
    <source>
        <dbReference type="EMBL" id="KLE35713.1"/>
    </source>
</evidence>
<feature type="transmembrane region" description="Helical" evidence="1">
    <location>
        <begin position="326"/>
        <end position="347"/>
    </location>
</feature>
<dbReference type="PATRIC" id="fig|1581420.6.peg.963"/>
<dbReference type="PANTHER" id="PTHR30092:SF0">
    <property type="entry name" value="INNER MEMBRANE PROTEIN CRED"/>
    <property type="match status" value="1"/>
</dbReference>
<dbReference type="RefSeq" id="WP_047003120.1">
    <property type="nucleotide sequence ID" value="NZ_LBHB01000001.1"/>
</dbReference>
<dbReference type="NCBIfam" id="NF008712">
    <property type="entry name" value="PRK11715.1-1"/>
    <property type="match status" value="1"/>
</dbReference>
<feature type="transmembrane region" description="Helical" evidence="1">
    <location>
        <begin position="354"/>
        <end position="372"/>
    </location>
</feature>
<feature type="transmembrane region" description="Helical" evidence="1">
    <location>
        <begin position="429"/>
        <end position="448"/>
    </location>
</feature>
<feature type="transmembrane region" description="Helical" evidence="1">
    <location>
        <begin position="378"/>
        <end position="399"/>
    </location>
</feature>
<keyword evidence="1" id="KW-1133">Transmembrane helix</keyword>
<dbReference type="InterPro" id="IPR010364">
    <property type="entry name" value="Uncharacterised_IM_CreD"/>
</dbReference>
<protein>
    <submittedName>
        <fullName evidence="2">Colicin resistance protein</fullName>
    </submittedName>
</protein>
<feature type="transmembrane region" description="Helical" evidence="1">
    <location>
        <begin position="12"/>
        <end position="32"/>
    </location>
</feature>
<gene>
    <name evidence="2" type="ORF">AAW00_04785</name>
</gene>
<reference evidence="2 3" key="1">
    <citation type="submission" date="2015-04" db="EMBL/GenBank/DDBJ databases">
        <title>The draft genome sequence of Erythrobacter luteus KA37.</title>
        <authorList>
            <person name="Zhuang L."/>
            <person name="Liu Y."/>
            <person name="Shao Z."/>
        </authorList>
    </citation>
    <scope>NUCLEOTIDE SEQUENCE [LARGE SCALE GENOMIC DNA]</scope>
    <source>
        <strain evidence="2 3">KA37</strain>
    </source>
</reference>
<dbReference type="STRING" id="1581420.AAW00_04785"/>
<sequence length="468" mass="50090">MARERTAGMKLVMVGLVAAVLMVPLLMVYGLVYDRESQSRQAEAQITRGWGGAQVVTGPVLVVPYSDTSVEYEEVGGEQRERRRQVRRELFVSPTAQQVETTIDPDRKGYAIYESVVYEGTMQGTARFALTDDLARLGIARGALQLDRAELRFGVSDPRGLNQAASVTANGRPVALSPGNGPAATDGRGFSAPVTWDGTAPLTVGWRYGLRGSHSLALVPRGGQTQWRVTSSWPHPSFTGSFLPDERAISGDGFTATYAGITNLALGRRLIETRDVGAPVADGMEVPNDMEPAYDERRGDNPATIATIGLTDPVDLYSQVNRAVKYGFLFIGFTFAAFLMFDVVGGARVATAEYLLTGAGLVLFFVLLLAFAEVIGFAFAYVVAAAAIIGLLTAYSAAVLGTWRRAGFIGAMLAGLYAVLFVLLSMETWSLVIGALLLFAALAGVMYATRRVDWSAVGGDRADEALAD</sequence>
<feature type="transmembrane region" description="Helical" evidence="1">
    <location>
        <begin position="406"/>
        <end position="423"/>
    </location>
</feature>
<dbReference type="EMBL" id="LBHB01000001">
    <property type="protein sequence ID" value="KLE35713.1"/>
    <property type="molecule type" value="Genomic_DNA"/>
</dbReference>
<dbReference type="OrthoDB" id="9791851at2"/>
<keyword evidence="1" id="KW-0812">Transmembrane</keyword>
<dbReference type="PIRSF" id="PIRSF004548">
    <property type="entry name" value="CreD"/>
    <property type="match status" value="1"/>
</dbReference>
<comment type="caution">
    <text evidence="2">The sequence shown here is derived from an EMBL/GenBank/DDBJ whole genome shotgun (WGS) entry which is preliminary data.</text>
</comment>
<evidence type="ECO:0000256" key="1">
    <source>
        <dbReference type="SAM" id="Phobius"/>
    </source>
</evidence>
<dbReference type="GO" id="GO:0005886">
    <property type="term" value="C:plasma membrane"/>
    <property type="evidence" value="ECO:0007669"/>
    <property type="project" value="TreeGrafter"/>
</dbReference>
<evidence type="ECO:0000313" key="3">
    <source>
        <dbReference type="Proteomes" id="UP000053464"/>
    </source>
</evidence>
<keyword evidence="3" id="KW-1185">Reference proteome</keyword>
<proteinExistence type="predicted"/>
<dbReference type="Pfam" id="PF06123">
    <property type="entry name" value="CreD"/>
    <property type="match status" value="1"/>
</dbReference>
<name>A0A0G9N2F6_9SPHN</name>
<keyword evidence="1" id="KW-0472">Membrane</keyword>
<organism evidence="2 3">
    <name type="scientific">Aurantiacibacter luteus</name>
    <dbReference type="NCBI Taxonomy" id="1581420"/>
    <lineage>
        <taxon>Bacteria</taxon>
        <taxon>Pseudomonadati</taxon>
        <taxon>Pseudomonadota</taxon>
        <taxon>Alphaproteobacteria</taxon>
        <taxon>Sphingomonadales</taxon>
        <taxon>Erythrobacteraceae</taxon>
        <taxon>Aurantiacibacter</taxon>
    </lineage>
</organism>
<dbReference type="AlphaFoldDB" id="A0A0G9N2F6"/>